<name>A0A4R0IB88_9ACTN</name>
<evidence type="ECO:0000256" key="1">
    <source>
        <dbReference type="SAM" id="MobiDB-lite"/>
    </source>
</evidence>
<comment type="caution">
    <text evidence="2">The sequence shown here is derived from an EMBL/GenBank/DDBJ whole genome shotgun (WGS) entry which is preliminary data.</text>
</comment>
<dbReference type="Proteomes" id="UP000294225">
    <property type="component" value="Unassembled WGS sequence"/>
</dbReference>
<proteinExistence type="predicted"/>
<feature type="region of interest" description="Disordered" evidence="1">
    <location>
        <begin position="1"/>
        <end position="25"/>
    </location>
</feature>
<reference evidence="2 3" key="1">
    <citation type="submission" date="2019-02" db="EMBL/GenBank/DDBJ databases">
        <title>Kribbella capetownensis sp. nov. and Kribbella speibonae sp. nov., isolated from soil.</title>
        <authorList>
            <person name="Curtis S.M."/>
            <person name="Norton I."/>
            <person name="Everest G.J."/>
            <person name="Meyers P.R."/>
        </authorList>
    </citation>
    <scope>NUCLEOTIDE SEQUENCE [LARGE SCALE GENOMIC DNA]</scope>
    <source>
        <strain evidence="2 3">YM55</strain>
    </source>
</reference>
<dbReference type="AlphaFoldDB" id="A0A4R0IB88"/>
<dbReference type="EMBL" id="SJKC01000010">
    <property type="protein sequence ID" value="TCC29134.1"/>
    <property type="molecule type" value="Genomic_DNA"/>
</dbReference>
<evidence type="ECO:0000313" key="3">
    <source>
        <dbReference type="Proteomes" id="UP000294225"/>
    </source>
</evidence>
<gene>
    <name evidence="2" type="ORF">E0H92_43465</name>
</gene>
<sequence>MKDRTTTGDLNDRTADESNGRAAADEPLVAADAAVDYRARWEVVQQGFVDDPRNAVSEADKLVDDVLKNLADGFDRQHQGLEQQWSNGEPSTEDLRSALQRYRAFFQRLLTL</sequence>
<evidence type="ECO:0000313" key="2">
    <source>
        <dbReference type="EMBL" id="TCC29134.1"/>
    </source>
</evidence>
<organism evidence="2 3">
    <name type="scientific">Kribbella speibonae</name>
    <dbReference type="NCBI Taxonomy" id="1572660"/>
    <lineage>
        <taxon>Bacteria</taxon>
        <taxon>Bacillati</taxon>
        <taxon>Actinomycetota</taxon>
        <taxon>Actinomycetes</taxon>
        <taxon>Propionibacteriales</taxon>
        <taxon>Kribbellaceae</taxon>
        <taxon>Kribbella</taxon>
    </lineage>
</organism>
<feature type="compositionally biased region" description="Basic and acidic residues" evidence="1">
    <location>
        <begin position="1"/>
        <end position="19"/>
    </location>
</feature>
<protein>
    <submittedName>
        <fullName evidence="2">Uncharacterized protein</fullName>
    </submittedName>
</protein>
<accession>A0A4R0IB88</accession>